<comment type="caution">
    <text evidence="1">The sequence shown here is derived from an EMBL/GenBank/DDBJ whole genome shotgun (WGS) entry which is preliminary data.</text>
</comment>
<dbReference type="Proteomes" id="UP000591131">
    <property type="component" value="Unassembled WGS sequence"/>
</dbReference>
<reference evidence="1 2" key="1">
    <citation type="submission" date="2020-04" db="EMBL/GenBank/DDBJ databases">
        <title>Perkinsus chesapeaki whole genome sequence.</title>
        <authorList>
            <person name="Bogema D.R."/>
        </authorList>
    </citation>
    <scope>NUCLEOTIDE SEQUENCE [LARGE SCALE GENOMIC DNA]</scope>
    <source>
        <strain evidence="1">ATCC PRA-425</strain>
    </source>
</reference>
<dbReference type="EMBL" id="JAAPAO010000050">
    <property type="protein sequence ID" value="KAF4675249.1"/>
    <property type="molecule type" value="Genomic_DNA"/>
</dbReference>
<accession>A0A7J6MUH2</accession>
<proteinExistence type="predicted"/>
<protein>
    <submittedName>
        <fullName evidence="1">Uncharacterized protein</fullName>
    </submittedName>
</protein>
<sequence length="109" mass="11449">MPSKGSCYEKPFGTCIYNQSDGYVYGCSCSAPAGVIYALTKDYEIDVVACTDDCDGDSCPNAPKGTGSCDPVGYVETACLINCKDDKDCLETAICYDGGGPSGVCMYRP</sequence>
<keyword evidence="2" id="KW-1185">Reference proteome</keyword>
<evidence type="ECO:0000313" key="2">
    <source>
        <dbReference type="Proteomes" id="UP000591131"/>
    </source>
</evidence>
<organism evidence="1 2">
    <name type="scientific">Perkinsus chesapeaki</name>
    <name type="common">Clam parasite</name>
    <name type="synonym">Perkinsus andrewsi</name>
    <dbReference type="NCBI Taxonomy" id="330153"/>
    <lineage>
        <taxon>Eukaryota</taxon>
        <taxon>Sar</taxon>
        <taxon>Alveolata</taxon>
        <taxon>Perkinsozoa</taxon>
        <taxon>Perkinsea</taxon>
        <taxon>Perkinsida</taxon>
        <taxon>Perkinsidae</taxon>
        <taxon>Perkinsus</taxon>
    </lineage>
</organism>
<gene>
    <name evidence="1" type="ORF">FOL47_008088</name>
</gene>
<evidence type="ECO:0000313" key="1">
    <source>
        <dbReference type="EMBL" id="KAF4675249.1"/>
    </source>
</evidence>
<dbReference type="AlphaFoldDB" id="A0A7J6MUH2"/>
<name>A0A7J6MUH2_PERCH</name>